<evidence type="ECO:0000256" key="1">
    <source>
        <dbReference type="SAM" id="Coils"/>
    </source>
</evidence>
<sequence length="1258" mass="145917">MESPKLSDLGFTSWNVRGLNKLTKLKQVMNRLKNLHSKIIFLQEIHITVTEIKKVQRRWPGQVIHATYNNYARGVLILIHKTIPFQLTNTIQDPQGRFVIAQGRILSLALNLVSIYGPNEDNPKFFEDFFLTLSSMYGLNIIGGDFNCTLNPSVDRSTKNDPHKKQSRKTILQYINDLNLSEIWRKLNPDNLEYSCYSGIHKSRSRIDYFLVSQELVSKIKNCWYDCIVISDHSPISMSVQMEKFHQSPPNWRLQVRWLKSPEFVKYLEDKIDVYFQINTNQTNACIRWEAFKAYIRGQIISFTSTKNKKQKAEINELEKQIKSLEIDINNKDDPEKQKQLLILRTEYNKLTSDKAAKSLLWLNQAFYDQGEKAGKLLAWRIKKIQSERAINDITTQSGEISSDPLDINNTFKDFYQSLYRSECSPMPAHRDTFLNQLQFKTLTEEVKVDLDKDITMEELLQAIKSINSGKTPGPDGLPIEFYKTFQKQLLTPLLDMFNESFNNGTLPPTLRLATIVLILKPGKIPTDCSSYRPISLMGVDTKILSKILAKRLDPHIPFLVHSDQNGFVQTRQGFHNIRRVLNIIHSKNNTRDTALLSLDARQAFDRIEWHYLFNLLPRYGLGGKFMKWIELLYTNPTARVMTNNNLSSPLTLERSTRQGCPLSPLLFILAIEPLAMSIRAEANLSGITIGDHEHRISLYADDVILFLSNLSNSVPTLLHLINRFGQFSGYSINNTKSSILFLNKDERSNPVITTPFFNAREGFTYLGIKITPQINTVVQANYDPLMREVQELLEKWTTMPISMIGRINIIKMTILPKFLYLFQSLPMPLPNFFFKEINNAFCRFIWNNRKPRLRLRLLYLPYDRGGLQMPSLQWYYWAAQLRSAMFYFVTHSPPAWVHIEQASIAKLPLSLYLYSADFKTLKKKTINPFLKNSIDIWFKAHRHIGDTPPISQFSPIWNNARFTPGRADGGFQIWADRGVQKIGDLYVQGTLLTFNELCLKYLIPKKHFFKYLQLKHFISSKCHQDTQEPPLSCLEDIVLKHMNGKRQISILYTVLVSHDEESSHDRRRAWSSDIKEDIEEAEWATACLKAQTQTINTRMKLLQHKWLMRTYITPEKLNKWSPDTPDTCVKCLTEKGTLIHCVWECPKLVTFWKMVVHTLSKITGIQVPCVAKLCILGIYPDCFSVNSKCKTLINFGLLQARRRVALSWRDTEISSIQSWIREMAMYVTLEKLTYVIRGKIQEFEEVWAPLMDFLKQQ</sequence>
<proteinExistence type="predicted"/>
<dbReference type="CDD" id="cd09076">
    <property type="entry name" value="L1-EN"/>
    <property type="match status" value="1"/>
</dbReference>
<dbReference type="OMA" id="QTINTRM"/>
<feature type="coiled-coil region" evidence="1">
    <location>
        <begin position="301"/>
        <end position="328"/>
    </location>
</feature>
<dbReference type="Pfam" id="PF00078">
    <property type="entry name" value="RVT_1"/>
    <property type="match status" value="1"/>
</dbReference>
<evidence type="ECO:0000313" key="4">
    <source>
        <dbReference type="Proteomes" id="UP000472265"/>
    </source>
</evidence>
<dbReference type="SUPFAM" id="SSF56672">
    <property type="entry name" value="DNA/RNA polymerases"/>
    <property type="match status" value="1"/>
</dbReference>
<dbReference type="Pfam" id="PF03372">
    <property type="entry name" value="Exo_endo_phos"/>
    <property type="match status" value="1"/>
</dbReference>
<dbReference type="SUPFAM" id="SSF56219">
    <property type="entry name" value="DNase I-like"/>
    <property type="match status" value="1"/>
</dbReference>
<dbReference type="CDD" id="cd01650">
    <property type="entry name" value="RT_nLTR_like"/>
    <property type="match status" value="1"/>
</dbReference>
<dbReference type="PANTHER" id="PTHR31635">
    <property type="entry name" value="REVERSE TRANSCRIPTASE DOMAIN-CONTAINING PROTEIN-RELATED"/>
    <property type="match status" value="1"/>
</dbReference>
<dbReference type="GO" id="GO:0003824">
    <property type="term" value="F:catalytic activity"/>
    <property type="evidence" value="ECO:0007669"/>
    <property type="project" value="InterPro"/>
</dbReference>
<protein>
    <recommendedName>
        <fullName evidence="2">Reverse transcriptase domain-containing protein</fullName>
    </recommendedName>
</protein>
<dbReference type="AlphaFoldDB" id="A0A671TE01"/>
<organism evidence="3 4">
    <name type="scientific">Sparus aurata</name>
    <name type="common">Gilthead sea bream</name>
    <dbReference type="NCBI Taxonomy" id="8175"/>
    <lineage>
        <taxon>Eukaryota</taxon>
        <taxon>Metazoa</taxon>
        <taxon>Chordata</taxon>
        <taxon>Craniata</taxon>
        <taxon>Vertebrata</taxon>
        <taxon>Euteleostomi</taxon>
        <taxon>Actinopterygii</taxon>
        <taxon>Neopterygii</taxon>
        <taxon>Teleostei</taxon>
        <taxon>Neoteleostei</taxon>
        <taxon>Acanthomorphata</taxon>
        <taxon>Eupercaria</taxon>
        <taxon>Spariformes</taxon>
        <taxon>Sparidae</taxon>
        <taxon>Sparus</taxon>
    </lineage>
</organism>
<dbReference type="Proteomes" id="UP000472265">
    <property type="component" value="Chromosome 3"/>
</dbReference>
<reference evidence="3" key="3">
    <citation type="submission" date="2025-09" db="UniProtKB">
        <authorList>
            <consortium name="Ensembl"/>
        </authorList>
    </citation>
    <scope>IDENTIFICATION</scope>
</reference>
<dbReference type="Gene3D" id="3.60.10.10">
    <property type="entry name" value="Endonuclease/exonuclease/phosphatase"/>
    <property type="match status" value="1"/>
</dbReference>
<evidence type="ECO:0000259" key="2">
    <source>
        <dbReference type="PROSITE" id="PS50878"/>
    </source>
</evidence>
<dbReference type="InterPro" id="IPR005135">
    <property type="entry name" value="Endo/exonuclease/phosphatase"/>
</dbReference>
<reference evidence="3" key="2">
    <citation type="submission" date="2025-08" db="UniProtKB">
        <authorList>
            <consortium name="Ensembl"/>
        </authorList>
    </citation>
    <scope>IDENTIFICATION</scope>
</reference>
<dbReference type="Ensembl" id="ENSSAUT00010000498.1">
    <property type="protein sequence ID" value="ENSSAUP00010000463.1"/>
    <property type="gene ID" value="ENSSAUG00010000275.1"/>
</dbReference>
<reference evidence="3" key="1">
    <citation type="submission" date="2021-04" db="EMBL/GenBank/DDBJ databases">
        <authorList>
            <consortium name="Wellcome Sanger Institute Data Sharing"/>
        </authorList>
    </citation>
    <scope>NUCLEOTIDE SEQUENCE [LARGE SCALE GENOMIC DNA]</scope>
</reference>
<dbReference type="PROSITE" id="PS50878">
    <property type="entry name" value="RT_POL"/>
    <property type="match status" value="1"/>
</dbReference>
<dbReference type="InterPro" id="IPR036691">
    <property type="entry name" value="Endo/exonu/phosph_ase_sf"/>
</dbReference>
<feature type="domain" description="Reverse transcriptase" evidence="2">
    <location>
        <begin position="500"/>
        <end position="771"/>
    </location>
</feature>
<evidence type="ECO:0000313" key="3">
    <source>
        <dbReference type="Ensembl" id="ENSSAUP00010000463.1"/>
    </source>
</evidence>
<name>A0A671TE01_SPAAU</name>
<dbReference type="GeneTree" id="ENSGT00940000164735"/>
<accession>A0A671TE01</accession>
<keyword evidence="4" id="KW-1185">Reference proteome</keyword>
<keyword evidence="1" id="KW-0175">Coiled coil</keyword>
<dbReference type="PANTHER" id="PTHR31635:SF196">
    <property type="entry name" value="REVERSE TRANSCRIPTASE DOMAIN-CONTAINING PROTEIN-RELATED"/>
    <property type="match status" value="1"/>
</dbReference>
<dbReference type="InParanoid" id="A0A671TE01"/>
<dbReference type="InterPro" id="IPR000477">
    <property type="entry name" value="RT_dom"/>
</dbReference>
<dbReference type="InterPro" id="IPR043502">
    <property type="entry name" value="DNA/RNA_pol_sf"/>
</dbReference>